<evidence type="ECO:0000256" key="2">
    <source>
        <dbReference type="SAM" id="Phobius"/>
    </source>
</evidence>
<accession>A0ABQ8EV43</accession>
<proteinExistence type="predicted"/>
<keyword evidence="2" id="KW-1133">Transmembrane helix</keyword>
<feature type="domain" description="Glycosyltransferase 2-like" evidence="3">
    <location>
        <begin position="466"/>
        <end position="700"/>
    </location>
</feature>
<feature type="region of interest" description="Disordered" evidence="1">
    <location>
        <begin position="18"/>
        <end position="62"/>
    </location>
</feature>
<dbReference type="CDD" id="cd00761">
    <property type="entry name" value="Glyco_tranf_GTA_type"/>
    <property type="match status" value="1"/>
</dbReference>
<dbReference type="Pfam" id="PF13632">
    <property type="entry name" value="Glyco_trans_2_3"/>
    <property type="match status" value="1"/>
</dbReference>
<evidence type="ECO:0000259" key="3">
    <source>
        <dbReference type="Pfam" id="PF13632"/>
    </source>
</evidence>
<dbReference type="InterPro" id="IPR001173">
    <property type="entry name" value="Glyco_trans_2-like"/>
</dbReference>
<reference evidence="4 5" key="1">
    <citation type="submission" date="2021-02" db="EMBL/GenBank/DDBJ databases">
        <title>Variation within the Batrachochytrium salamandrivorans European outbreak.</title>
        <authorList>
            <person name="Kelly M."/>
            <person name="Pasmans F."/>
            <person name="Shea T.P."/>
            <person name="Munoz J.F."/>
            <person name="Carranza S."/>
            <person name="Cuomo C.A."/>
            <person name="Martel A."/>
        </authorList>
    </citation>
    <scope>NUCLEOTIDE SEQUENCE [LARGE SCALE GENOMIC DNA]</scope>
    <source>
        <strain evidence="4 5">AMFP18/2</strain>
    </source>
</reference>
<keyword evidence="2" id="KW-0472">Membrane</keyword>
<feature type="region of interest" description="Disordered" evidence="1">
    <location>
        <begin position="879"/>
        <end position="911"/>
    </location>
</feature>
<name>A0ABQ8EV43_9FUNG</name>
<evidence type="ECO:0000313" key="4">
    <source>
        <dbReference type="EMBL" id="KAH6587067.1"/>
    </source>
</evidence>
<dbReference type="SUPFAM" id="SSF53448">
    <property type="entry name" value="Nucleotide-diphospho-sugar transferases"/>
    <property type="match status" value="1"/>
</dbReference>
<feature type="region of interest" description="Disordered" evidence="1">
    <location>
        <begin position="953"/>
        <end position="1008"/>
    </location>
</feature>
<feature type="region of interest" description="Disordered" evidence="1">
    <location>
        <begin position="147"/>
        <end position="167"/>
    </location>
</feature>
<dbReference type="EMBL" id="JAFCIX010000569">
    <property type="protein sequence ID" value="KAH6587067.1"/>
    <property type="molecule type" value="Genomic_DNA"/>
</dbReference>
<protein>
    <recommendedName>
        <fullName evidence="3">Glycosyltransferase 2-like domain-containing protein</fullName>
    </recommendedName>
</protein>
<evidence type="ECO:0000256" key="1">
    <source>
        <dbReference type="SAM" id="MobiDB-lite"/>
    </source>
</evidence>
<comment type="caution">
    <text evidence="4">The sequence shown here is derived from an EMBL/GenBank/DDBJ whole genome shotgun (WGS) entry which is preliminary data.</text>
</comment>
<feature type="compositionally biased region" description="Low complexity" evidence="1">
    <location>
        <begin position="89"/>
        <end position="103"/>
    </location>
</feature>
<sequence>MLPYPTKSKRLQQSLLIHGRTSASTTSIPTTGTTATASTTTTTIPTTTTIGTTTTTPTSLSSSTLEPALLSAPLPASSNPTVRFPSTINSNASAGGLTGGSATERPMEDPVGSLSYHHAKPLSLAMPLPVQVSSVVAASMATTTTAAAASPLPTPSMSPASTPKLSPSGSASCYCPLELLEHPHQQQHASKGHLYFNDPIIGGSTNSKDHHHHHQINVSDPPRHHEQRVFPMSSSSSSSSSLSSMSTATDPLTSQLVPPAASALGSIPLSAILQRLPGVWYLTFLVFVTLGPIYSPILFSFLYVVMHGFFIVNNIRMAMSVRSIYLAAREHSSTDWAEKYCLTTGAASAADPSRELPLDDVMHVVIIPNYKEEMDTLCETLEVLASHSHALAQYKICLAMEATETGSDVKAQTLLRQFQDQFYDLTFTIHPSNIPGEVRGKSSNVSWAAREMARRSSPSSRSREILTVMDADTCFAQDYFSAVAYHYAVSKPADRKITMFAPCTVFDRNASSVPVFVRTADMVWSAGVMSNLAASSPIKVPCSAYSLAMDLAVGVGFWDTDPGSIGEDMHMYLKCFFATEGRVLVHSIASPASQCNIQGSSWFDTMRQRYIQSKRHMWGSLDAGYIIRRGLFALFAPGYDAPSGQLQEVPLIRSEETRGSQDIQISITKMMHLFHRIFEANMIMGQVFMLVFITSLTLPVANSPSPFAATFWQFFSEQEVHPYVNLAVGLGGYIRAVCTIPFLLMIYNYEKYFFWVSTERWIWSLREQVRPGSGQRVQPLGKRSQLVSTRSVFNVLDWFALPVCGILFLASPQIHAQVLQIFTDRLDYAVASKPTLSGKHNSHAPLTPPDTSIPLESVKVLQSNHRSITPPIAQLSLRTGSDLPYPTADSGSMAHSAVLSTPRDQGSSQGSFLFVRDTTGTKSSGSSRGDSGFYEFDDSSLLANGLPVSPSQFTPAMWKQHRPTRSTLSSEWSDGDADNDAESGISPSASCDYSFPLNADCSSAPQTS</sequence>
<feature type="compositionally biased region" description="Low complexity" evidence="1">
    <location>
        <begin position="147"/>
        <end position="163"/>
    </location>
</feature>
<feature type="transmembrane region" description="Helical" evidence="2">
    <location>
        <begin position="722"/>
        <end position="747"/>
    </location>
</feature>
<keyword evidence="2" id="KW-0812">Transmembrane</keyword>
<dbReference type="PANTHER" id="PTHR36851:SF1">
    <property type="entry name" value="GLYCO_TRANS_2-LIKE DOMAIN-CONTAINING PROTEIN"/>
    <property type="match status" value="1"/>
</dbReference>
<feature type="region of interest" description="Disordered" evidence="1">
    <location>
        <begin position="200"/>
        <end position="247"/>
    </location>
</feature>
<feature type="compositionally biased region" description="Low complexity" evidence="1">
    <location>
        <begin position="232"/>
        <end position="246"/>
    </location>
</feature>
<feature type="compositionally biased region" description="Low complexity" evidence="1">
    <location>
        <begin position="21"/>
        <end position="62"/>
    </location>
</feature>
<feature type="transmembrane region" description="Helical" evidence="2">
    <location>
        <begin position="279"/>
        <end position="312"/>
    </location>
</feature>
<feature type="transmembrane region" description="Helical" evidence="2">
    <location>
        <begin position="792"/>
        <end position="810"/>
    </location>
</feature>
<feature type="transmembrane region" description="Helical" evidence="2">
    <location>
        <begin position="680"/>
        <end position="702"/>
    </location>
</feature>
<dbReference type="PANTHER" id="PTHR36851">
    <property type="entry name" value="UNNAMED PRODUCT"/>
    <property type="match status" value="1"/>
</dbReference>
<dbReference type="InterPro" id="IPR029044">
    <property type="entry name" value="Nucleotide-diphossugar_trans"/>
</dbReference>
<evidence type="ECO:0000313" key="5">
    <source>
        <dbReference type="Proteomes" id="UP001648503"/>
    </source>
</evidence>
<organism evidence="4 5">
    <name type="scientific">Batrachochytrium salamandrivorans</name>
    <dbReference type="NCBI Taxonomy" id="1357716"/>
    <lineage>
        <taxon>Eukaryota</taxon>
        <taxon>Fungi</taxon>
        <taxon>Fungi incertae sedis</taxon>
        <taxon>Chytridiomycota</taxon>
        <taxon>Chytridiomycota incertae sedis</taxon>
        <taxon>Chytridiomycetes</taxon>
        <taxon>Rhizophydiales</taxon>
        <taxon>Rhizophydiales incertae sedis</taxon>
        <taxon>Batrachochytrium</taxon>
    </lineage>
</organism>
<keyword evidence="5" id="KW-1185">Reference proteome</keyword>
<gene>
    <name evidence="4" type="ORF">BASA50_000115</name>
</gene>
<dbReference type="Proteomes" id="UP001648503">
    <property type="component" value="Unassembled WGS sequence"/>
</dbReference>
<feature type="compositionally biased region" description="Polar residues" evidence="1">
    <location>
        <begin position="898"/>
        <end position="911"/>
    </location>
</feature>
<feature type="region of interest" description="Disordered" evidence="1">
    <location>
        <begin position="85"/>
        <end position="114"/>
    </location>
</feature>